<dbReference type="PANTHER" id="PTHR10063">
    <property type="entry name" value="TUBERIN"/>
    <property type="match status" value="1"/>
</dbReference>
<dbReference type="InterPro" id="IPR046859">
    <property type="entry name" value="RGPA/RALGAPB_N"/>
</dbReference>
<feature type="region of interest" description="Disordered" evidence="3">
    <location>
        <begin position="338"/>
        <end position="370"/>
    </location>
</feature>
<evidence type="ECO:0000256" key="2">
    <source>
        <dbReference type="ARBA" id="ARBA00022553"/>
    </source>
</evidence>
<name>A0A8C6TUF4_9GOBI</name>
<dbReference type="Proteomes" id="UP000694523">
    <property type="component" value="Unplaced"/>
</dbReference>
<dbReference type="PANTHER" id="PTHR10063:SF2">
    <property type="entry name" value="RAL GTPASE-ACTIVATING PROTEIN SUBUNIT ALPHA-2"/>
    <property type="match status" value="1"/>
</dbReference>
<evidence type="ECO:0000256" key="1">
    <source>
        <dbReference type="ARBA" id="ARBA00022468"/>
    </source>
</evidence>
<accession>A0A8C6TUF4</accession>
<dbReference type="GO" id="GO:0051056">
    <property type="term" value="P:regulation of small GTPase mediated signal transduction"/>
    <property type="evidence" value="ECO:0007669"/>
    <property type="project" value="InterPro"/>
</dbReference>
<feature type="domain" description="Rap-GAP" evidence="4">
    <location>
        <begin position="1500"/>
        <end position="1717"/>
    </location>
</feature>
<dbReference type="GO" id="GO:0005737">
    <property type="term" value="C:cytoplasm"/>
    <property type="evidence" value="ECO:0007669"/>
    <property type="project" value="TreeGrafter"/>
</dbReference>
<dbReference type="GO" id="GO:0005634">
    <property type="term" value="C:nucleus"/>
    <property type="evidence" value="ECO:0007669"/>
    <property type="project" value="InterPro"/>
</dbReference>
<keyword evidence="6" id="KW-1185">Reference proteome</keyword>
<keyword evidence="1" id="KW-0343">GTPase activation</keyword>
<dbReference type="Pfam" id="PF02145">
    <property type="entry name" value="Rap_GAP"/>
    <property type="match status" value="1"/>
</dbReference>
<evidence type="ECO:0000256" key="3">
    <source>
        <dbReference type="SAM" id="MobiDB-lite"/>
    </source>
</evidence>
<dbReference type="InterPro" id="IPR035974">
    <property type="entry name" value="Rap/Ran-GAP_sf"/>
</dbReference>
<evidence type="ECO:0000313" key="5">
    <source>
        <dbReference type="Ensembl" id="ENSNMLP00000024394.1"/>
    </source>
</evidence>
<dbReference type="Gene3D" id="3.40.50.11210">
    <property type="entry name" value="Rap/Ran-GAP"/>
    <property type="match status" value="1"/>
</dbReference>
<reference evidence="5" key="1">
    <citation type="submission" date="2025-08" db="UniProtKB">
        <authorList>
            <consortium name="Ensembl"/>
        </authorList>
    </citation>
    <scope>IDENTIFICATION</scope>
</reference>
<proteinExistence type="predicted"/>
<dbReference type="FunFam" id="3.40.50.11210:FF:000001">
    <property type="entry name" value="Ral GTPase-activating protein subunit alpha-1 isoform 1"/>
    <property type="match status" value="1"/>
</dbReference>
<dbReference type="Ensembl" id="ENSNMLT00000027290.1">
    <property type="protein sequence ID" value="ENSNMLP00000024394.1"/>
    <property type="gene ID" value="ENSNMLG00000011730.1"/>
</dbReference>
<reference evidence="5" key="2">
    <citation type="submission" date="2025-09" db="UniProtKB">
        <authorList>
            <consortium name="Ensembl"/>
        </authorList>
    </citation>
    <scope>IDENTIFICATION</scope>
</reference>
<dbReference type="InterPro" id="IPR000331">
    <property type="entry name" value="Rap/Ran_GAP_dom"/>
</dbReference>
<evidence type="ECO:0000259" key="4">
    <source>
        <dbReference type="PROSITE" id="PS50085"/>
    </source>
</evidence>
<organism evidence="5 6">
    <name type="scientific">Neogobius melanostomus</name>
    <name type="common">round goby</name>
    <dbReference type="NCBI Taxonomy" id="47308"/>
    <lineage>
        <taxon>Eukaryota</taxon>
        <taxon>Metazoa</taxon>
        <taxon>Chordata</taxon>
        <taxon>Craniata</taxon>
        <taxon>Vertebrata</taxon>
        <taxon>Euteleostomi</taxon>
        <taxon>Actinopterygii</taxon>
        <taxon>Neopterygii</taxon>
        <taxon>Teleostei</taxon>
        <taxon>Neoteleostei</taxon>
        <taxon>Acanthomorphata</taxon>
        <taxon>Gobiaria</taxon>
        <taxon>Gobiiformes</taxon>
        <taxon>Gobioidei</taxon>
        <taxon>Gobiidae</taxon>
        <taxon>Benthophilinae</taxon>
        <taxon>Neogobiini</taxon>
        <taxon>Neogobius</taxon>
    </lineage>
</organism>
<dbReference type="PROSITE" id="PS50085">
    <property type="entry name" value="RAPGAP"/>
    <property type="match status" value="1"/>
</dbReference>
<dbReference type="GO" id="GO:0005096">
    <property type="term" value="F:GTPase activator activity"/>
    <property type="evidence" value="ECO:0007669"/>
    <property type="project" value="UniProtKB-KW"/>
</dbReference>
<dbReference type="InterPro" id="IPR027107">
    <property type="entry name" value="Tuberin/Ral-act_asu"/>
</dbReference>
<evidence type="ECO:0000313" key="6">
    <source>
        <dbReference type="Proteomes" id="UP000694523"/>
    </source>
</evidence>
<dbReference type="Pfam" id="PF20412">
    <property type="entry name" value="RALGAPB_N"/>
    <property type="match status" value="1"/>
</dbReference>
<sequence length="1771" mass="200817">MFTRRGHGDVKKSTQKVLDPKKDVLTRLKHLRALLGECHKSELKSFFESNSSQIYFIFYENFITLESNLKQKGKQTPVSYRSLIINHSKILQLLPEKIYNRWQFHSIGSILKKLLHTGNSFKIRCEGIRLFLLWLQALRDNCAEEQFLIFACLVPGFPAVPSSRGPCTLDTIIYNPFSTPCDGEEITPLVPAVVGEKVADDQTCFVLETLLKFMVIQAASLEWKNKENQDTGFRFLFSLFKKYYLPHLFPSFTKLTNLYKPLLELPHHRPKPLYVPVTRNNESTFCTRDQYLAPRVAFIMWLVTFFLEKKYVSSAATMQSAKNGTEVIPKLIQVNSCSGTQEKEKTDGETNGPVGEPEKSHSNSSTLSNRRLSDSSLCSIEEEHRHVYEMVHGILLSTRENVNFVNEVFHQAFLLPSCEASAIRKVIRVYRKWILLEKPRFMIEPEKNTQQDEVDEVGFQNKNEKYVYNIEIFKMCHFLPIQVESLGHRRSSSWGRTYSFSSAINRGFFTEEQNRDIKAGIQPTLQVFLTNSSNVFLLEPCQDVPKLLENQVEVCKGVLSIYRHMIMEHSMNTQTWEQLLQVLLRITEAVMKRPHDNQRKDCFAESLASILFRTIIVAWVRANLCVFISRELWDELLAVLSSLTCWEELVAEWASIMDSLTTVLARSVYGLDMNSLPLDKLSEQKEKRQRGRGFGHDSQKSSAVARSFSLSWRNYGEQGVPGTQEPMRIRSATTSGAPGVEKARNNVRQKASAKRSQSISNCVHLYEALPTTKSVPMLLHTVSSLLPGISSGNSACSHRLSGKELDMFVCVSSILSLPSLCLHVHLWQCVCDAFSVFFLLSYTDSSECLTDDISIIAGGTLTGWHADSAFVLWRRILGILGDVNNIRCPKIHAKVFSYLYELWHKLAKIRDNLGISVDNQSSPPQPVFIPPLRMMASWLFRATMLPAEFKAGKLQAYKLICEMMTRHQDLLPNSDFWFCKLFVLVFCVCHQDVLNTIIGSCSPRFFFLGLPGFTMLIGDFISASAYILSSDSLEAPRIEAQTILGSLVSFPDLYLQIPVLQSIRDSDDLVVGKEDIKVKSAIKEHCEAARCIAVCSLGLWICQELVQKKIHHQVKDAINVLGVTLKVRIHLCLLVSLLLCLLDWCMAVPLSLLLEPITTPTLEECDAHKAPLLDYIYRVGDHMNSNPKCPERVRSLFVCLLINLLIYSFILTEKRRRNMEVVPLTARMVMTHLVNHLGHHPLSGGPALLHSLVSENNDNPYVESSELSSEVFKSPNLQLFVFNDSTLVSYLQIPADEHAVGQPPHSSSQVRVIVRDISGKYSWDGSVLYCTNHEDSHDIDNMNIPLSPTATSTQSKDDSTYWAQGLYRKQHSLSNCSEDEELDILDKLLEELGYTSPECLTQPQIKLNQPAPSPCGMNLEQEGAILEAILRQTQQEEEQVRKWDTDVSFRAACQREPSHLEPKAPFYFCRLLLNDLGMNSWDHRKSFHLLKKNSKLLRELKNLDSRQCRETHKIAVFYIGEGQEDKCSILSNCTGSQEYEGFVSGLGWEVELASHCGFMGGLQRNGSTGLTAPYYATSAVEAIFHVSTRMPSNSDDCLTKKLRHLGNDEVHIVWSEHSRDYRRGIIPTDFGDVLIIIYPMKNHMYFIQIMKNIHFYNLSNFLAGSFFGPLFDGAIITGTLLPSLVRATCINASRAVKSRLTLYQSFYEERALYLEAIIQNHKEVVTFEDFASQVFSPSPGYPMSGTGELKKKIPHPPLPSFTLSTLPILRA</sequence>
<dbReference type="SUPFAM" id="SSF111347">
    <property type="entry name" value="Rap/Ran-GAP"/>
    <property type="match status" value="1"/>
</dbReference>
<protein>
    <submittedName>
        <fullName evidence="5">Ral GTPase activating protein, alpha subunit 2 (catalytic)</fullName>
    </submittedName>
</protein>
<keyword evidence="2" id="KW-0597">Phosphoprotein</keyword>